<feature type="compositionally biased region" description="Low complexity" evidence="7">
    <location>
        <begin position="427"/>
        <end position="443"/>
    </location>
</feature>
<dbReference type="InterPro" id="IPR009617">
    <property type="entry name" value="Seipin"/>
</dbReference>
<keyword evidence="4 8" id="KW-1133">Transmembrane helix</keyword>
<dbReference type="AlphaFoldDB" id="A0A167ZVX4"/>
<feature type="compositionally biased region" description="Acidic residues" evidence="7">
    <location>
        <begin position="390"/>
        <end position="404"/>
    </location>
</feature>
<dbReference type="Pfam" id="PF06775">
    <property type="entry name" value="Seipin"/>
    <property type="match status" value="1"/>
</dbReference>
<dbReference type="STRING" id="1081102.A0A167ZVX4"/>
<feature type="compositionally biased region" description="Gly residues" evidence="7">
    <location>
        <begin position="157"/>
        <end position="175"/>
    </location>
</feature>
<feature type="region of interest" description="Disordered" evidence="7">
    <location>
        <begin position="356"/>
        <end position="549"/>
    </location>
</feature>
<keyword evidence="3" id="KW-0256">Endoplasmic reticulum</keyword>
<dbReference type="PANTHER" id="PTHR21212">
    <property type="entry name" value="BERNARDINELLI-SEIP CONGENITAL LIPODYSTROPHY 2 HOMOLOG BSCL2 PROTEIN"/>
    <property type="match status" value="1"/>
</dbReference>
<sequence>MANPLVVLGDAYRAATSKAARRTLVYGALLVAASSVLYGLAVVGYLGFYHDYVPHQVRTAPVHLQYGWASTAGTAGTASTADAAAALLPQFLRGPHHHHRHRPGSVHPPFALTDLRGLALKTDQAYDVDVVLTVPRSPANEGLGNFMVELALASRGGRNGGGSGSGSGSGGGGNNDDGTTLDITAAARLPPANARDFLAADGKRVLFAAARPGLLPYRDPLLARLARLVLLPYHLLAPAAAERARLVVPMAESLSFGGGGSSSSTDAVLPAVLYLEVRAGGGGDHSGSDGAQHELQTYAAEVVFVARLRGLRWFMYHHRIIAFALLTTAFWLVEVFCMVAVFVLQGLAFGGSGAVSGDDGKGDGGSNRSSSSSSSSGSAGAPLPLPIKAEEEEDEEEEKEEDVEATIKKENDDDDDDNDNVASGGRSAQLASIPAAVAAAASSGLTPVETGGYEEDVEDQDDEGGDGDNKDNSNSGNMNDQDWGEGVRDDDDDDDDDDDGGNDEPTFKEAGEPTAVATGRSPSAASAEAESSVRQRGPRDVKTEPASSA</sequence>
<evidence type="ECO:0000256" key="1">
    <source>
        <dbReference type="ARBA" id="ARBA00004477"/>
    </source>
</evidence>
<feature type="compositionally biased region" description="Acidic residues" evidence="7">
    <location>
        <begin position="488"/>
        <end position="502"/>
    </location>
</feature>
<dbReference type="GO" id="GO:0140042">
    <property type="term" value="P:lipid droplet formation"/>
    <property type="evidence" value="ECO:0007669"/>
    <property type="project" value="UniProtKB-ARBA"/>
</dbReference>
<dbReference type="OrthoDB" id="4868956at2759"/>
<name>A0A167ZVX4_9HYPO</name>
<protein>
    <submittedName>
        <fullName evidence="9">Tubulin-tyrosine ligase</fullName>
    </submittedName>
</protein>
<evidence type="ECO:0000256" key="2">
    <source>
        <dbReference type="ARBA" id="ARBA00022692"/>
    </source>
</evidence>
<feature type="compositionally biased region" description="Basic and acidic residues" evidence="7">
    <location>
        <begin position="531"/>
        <end position="543"/>
    </location>
</feature>
<feature type="compositionally biased region" description="Acidic residues" evidence="7">
    <location>
        <begin position="452"/>
        <end position="466"/>
    </location>
</feature>
<comment type="caution">
    <text evidence="9">The sequence shown here is derived from an EMBL/GenBank/DDBJ whole genome shotgun (WGS) entry which is preliminary data.</text>
</comment>
<evidence type="ECO:0000256" key="6">
    <source>
        <dbReference type="ARBA" id="ARBA00023136"/>
    </source>
</evidence>
<dbReference type="GO" id="GO:0006629">
    <property type="term" value="P:lipid metabolic process"/>
    <property type="evidence" value="ECO:0007669"/>
    <property type="project" value="UniProtKB-KW"/>
</dbReference>
<feature type="region of interest" description="Disordered" evidence="7">
    <location>
        <begin position="157"/>
        <end position="179"/>
    </location>
</feature>
<dbReference type="EMBL" id="AZHD01000001">
    <property type="protein sequence ID" value="OAA67957.1"/>
    <property type="molecule type" value="Genomic_DNA"/>
</dbReference>
<comment type="subcellular location">
    <subcellularLocation>
        <location evidence="1">Endoplasmic reticulum membrane</location>
        <topology evidence="1">Multi-pass membrane protein</topology>
    </subcellularLocation>
</comment>
<keyword evidence="5" id="KW-0443">Lipid metabolism</keyword>
<dbReference type="PANTHER" id="PTHR21212:SF0">
    <property type="entry name" value="SEIPIN"/>
    <property type="match status" value="1"/>
</dbReference>
<evidence type="ECO:0000256" key="5">
    <source>
        <dbReference type="ARBA" id="ARBA00023098"/>
    </source>
</evidence>
<feature type="transmembrane region" description="Helical" evidence="8">
    <location>
        <begin position="320"/>
        <end position="344"/>
    </location>
</feature>
<evidence type="ECO:0000256" key="4">
    <source>
        <dbReference type="ARBA" id="ARBA00022989"/>
    </source>
</evidence>
<evidence type="ECO:0000313" key="10">
    <source>
        <dbReference type="Proteomes" id="UP000076874"/>
    </source>
</evidence>
<evidence type="ECO:0000313" key="9">
    <source>
        <dbReference type="EMBL" id="OAA67957.1"/>
    </source>
</evidence>
<reference evidence="9 10" key="1">
    <citation type="journal article" date="2016" name="Genome Biol. Evol.">
        <title>Divergent and convergent evolution of fungal pathogenicity.</title>
        <authorList>
            <person name="Shang Y."/>
            <person name="Xiao G."/>
            <person name="Zheng P."/>
            <person name="Cen K."/>
            <person name="Zhan S."/>
            <person name="Wang C."/>
        </authorList>
    </citation>
    <scope>NUCLEOTIDE SEQUENCE [LARGE SCALE GENOMIC DNA]</scope>
    <source>
        <strain evidence="9 10">RCEF 264</strain>
    </source>
</reference>
<dbReference type="GO" id="GO:0016874">
    <property type="term" value="F:ligase activity"/>
    <property type="evidence" value="ECO:0007669"/>
    <property type="project" value="UniProtKB-KW"/>
</dbReference>
<accession>A0A167ZVX4</accession>
<evidence type="ECO:0000256" key="8">
    <source>
        <dbReference type="SAM" id="Phobius"/>
    </source>
</evidence>
<evidence type="ECO:0000256" key="7">
    <source>
        <dbReference type="SAM" id="MobiDB-lite"/>
    </source>
</evidence>
<gene>
    <name evidence="9" type="ORF">SPI_00152</name>
</gene>
<organism evidence="9 10">
    <name type="scientific">Niveomyces insectorum RCEF 264</name>
    <dbReference type="NCBI Taxonomy" id="1081102"/>
    <lineage>
        <taxon>Eukaryota</taxon>
        <taxon>Fungi</taxon>
        <taxon>Dikarya</taxon>
        <taxon>Ascomycota</taxon>
        <taxon>Pezizomycotina</taxon>
        <taxon>Sordariomycetes</taxon>
        <taxon>Hypocreomycetidae</taxon>
        <taxon>Hypocreales</taxon>
        <taxon>Cordycipitaceae</taxon>
        <taxon>Niveomyces</taxon>
    </lineage>
</organism>
<keyword evidence="2 8" id="KW-0812">Transmembrane</keyword>
<feature type="transmembrane region" description="Helical" evidence="8">
    <location>
        <begin position="23"/>
        <end position="48"/>
    </location>
</feature>
<keyword evidence="10" id="KW-1185">Reference proteome</keyword>
<keyword evidence="9" id="KW-0436">Ligase</keyword>
<proteinExistence type="predicted"/>
<feature type="compositionally biased region" description="Low complexity" evidence="7">
    <location>
        <begin position="366"/>
        <end position="381"/>
    </location>
</feature>
<dbReference type="GO" id="GO:0005789">
    <property type="term" value="C:endoplasmic reticulum membrane"/>
    <property type="evidence" value="ECO:0007669"/>
    <property type="project" value="UniProtKB-SubCell"/>
</dbReference>
<dbReference type="Proteomes" id="UP000076874">
    <property type="component" value="Unassembled WGS sequence"/>
</dbReference>
<evidence type="ECO:0000256" key="3">
    <source>
        <dbReference type="ARBA" id="ARBA00022824"/>
    </source>
</evidence>
<keyword evidence="6 8" id="KW-0472">Membrane</keyword>
<dbReference type="CDD" id="cd23995">
    <property type="entry name" value="Seipin_BSCL2_like"/>
    <property type="match status" value="1"/>
</dbReference>